<evidence type="ECO:0000256" key="9">
    <source>
        <dbReference type="SAM" id="MobiDB-lite"/>
    </source>
</evidence>
<sequence length="718" mass="78589">MGVYGLGKITHKNGIQGLSFLLLFLISCQPTDQNINWPGYLGDKASSQYSPSEQINPANVSELSVAWTYRTGDADPENRSQIQCNPLIIDGVLFGSSPRLAFFALDATTGEEIWTFNPFDEEFDMFGMGVNRGLAYWEKEGDTRLLITAGANLFAVNAKDGKPIKTFGDNGKVDLHEGLGRKVNDRFIAANSPGIIFEDLLILGARVSEEKGAAPGHIRAYNVLTGEIAWIFHTIPKPGEYGAETWPENAWNEIGGANAWSSMSLDEKRGVVYVPTGSASYDFYGADRHGENLFANCIVALNARTGERIWHFQTIRHDLWDRDLPAPPNLVTVRHEGKKIDAIAQITKSGYVFLLNRDTGEPLFPIEEVPSPKSDLPNEQSWPSQPLPTKPPPFARQFLTADNVTDISQTSHDYIKKILSTTRTGQQFIPPSEEGTVIFPGFDGGGEWGGAAVDPATGILYVNANEMPWILTMVPVSNDKSNLAFNRGEGLYRQYCGGCHGIDKKGGSFMGTVPPLTAIKEKYGSDEFRQILQNGKGAMPVFSWLAPWQVESLEAYLFELKELTLDTEGSADTLTEESTYTSTGYIRFKDPDGYPAVKPPWGTLNAIDLNKGEILWQVPLGEFKELTAKGIPVTGTENYGGPIVTKSGLLFIGASQDEMFRAFDIKNGKILWEHQLPAGGYATPSSYQVNGKQYVVIACGGGKMGTNSGDAYVAFALP</sequence>
<keyword evidence="4 8" id="KW-0479">Metal-binding</keyword>
<gene>
    <name evidence="11" type="ORF">QQ020_24820</name>
</gene>
<dbReference type="InterPro" id="IPR017511">
    <property type="entry name" value="PQQ_mDH"/>
</dbReference>
<dbReference type="RefSeq" id="WP_346760661.1">
    <property type="nucleotide sequence ID" value="NZ_JAUJEB010000006.1"/>
</dbReference>
<protein>
    <submittedName>
        <fullName evidence="11">PQQ-binding-like beta-propeller repeat protein</fullName>
    </submittedName>
</protein>
<dbReference type="Gene3D" id="1.10.760.10">
    <property type="entry name" value="Cytochrome c-like domain"/>
    <property type="match status" value="1"/>
</dbReference>
<reference evidence="11" key="1">
    <citation type="submission" date="2023-06" db="EMBL/GenBank/DDBJ databases">
        <title>Genomic of Agaribacillus aureum.</title>
        <authorList>
            <person name="Wang G."/>
        </authorList>
    </citation>
    <scope>NUCLEOTIDE SEQUENCE</scope>
    <source>
        <strain evidence="11">BMA12</strain>
    </source>
</reference>
<keyword evidence="6" id="KW-0560">Oxidoreductase</keyword>
<keyword evidence="3 8" id="KW-0349">Heme</keyword>
<dbReference type="Gene3D" id="2.140.10.10">
    <property type="entry name" value="Quinoprotein alcohol dehydrogenase-like superfamily"/>
    <property type="match status" value="2"/>
</dbReference>
<dbReference type="PROSITE" id="PS51007">
    <property type="entry name" value="CYTC"/>
    <property type="match status" value="1"/>
</dbReference>
<dbReference type="InterPro" id="IPR018391">
    <property type="entry name" value="PQQ_b-propeller_rpt"/>
</dbReference>
<dbReference type="InterPro" id="IPR009056">
    <property type="entry name" value="Cyt_c-like_dom"/>
</dbReference>
<dbReference type="SUPFAM" id="SSF46626">
    <property type="entry name" value="Cytochrome c"/>
    <property type="match status" value="1"/>
</dbReference>
<feature type="region of interest" description="Disordered" evidence="9">
    <location>
        <begin position="367"/>
        <end position="388"/>
    </location>
</feature>
<evidence type="ECO:0000256" key="2">
    <source>
        <dbReference type="ARBA" id="ARBA00008156"/>
    </source>
</evidence>
<dbReference type="Proteomes" id="UP001172083">
    <property type="component" value="Unassembled WGS sequence"/>
</dbReference>
<evidence type="ECO:0000256" key="1">
    <source>
        <dbReference type="ARBA" id="ARBA00001931"/>
    </source>
</evidence>
<dbReference type="InterPro" id="IPR011047">
    <property type="entry name" value="Quinoprotein_ADH-like_sf"/>
</dbReference>
<dbReference type="SMART" id="SM00564">
    <property type="entry name" value="PQQ"/>
    <property type="match status" value="5"/>
</dbReference>
<dbReference type="Pfam" id="PF13442">
    <property type="entry name" value="Cytochrome_CBB3"/>
    <property type="match status" value="1"/>
</dbReference>
<comment type="caution">
    <text evidence="11">The sequence shown here is derived from an EMBL/GenBank/DDBJ whole genome shotgun (WGS) entry which is preliminary data.</text>
</comment>
<evidence type="ECO:0000259" key="10">
    <source>
        <dbReference type="PROSITE" id="PS51007"/>
    </source>
</evidence>
<dbReference type="InterPro" id="IPR036909">
    <property type="entry name" value="Cyt_c-like_dom_sf"/>
</dbReference>
<evidence type="ECO:0000313" key="11">
    <source>
        <dbReference type="EMBL" id="MDN5215326.1"/>
    </source>
</evidence>
<evidence type="ECO:0000256" key="4">
    <source>
        <dbReference type="ARBA" id="ARBA00022723"/>
    </source>
</evidence>
<dbReference type="SUPFAM" id="SSF50998">
    <property type="entry name" value="Quinoprotein alcohol dehydrogenase-like"/>
    <property type="match status" value="1"/>
</dbReference>
<evidence type="ECO:0000256" key="3">
    <source>
        <dbReference type="ARBA" id="ARBA00022617"/>
    </source>
</evidence>
<organism evidence="11 12">
    <name type="scientific">Agaribacillus aureus</name>
    <dbReference type="NCBI Taxonomy" id="3051825"/>
    <lineage>
        <taxon>Bacteria</taxon>
        <taxon>Pseudomonadati</taxon>
        <taxon>Bacteroidota</taxon>
        <taxon>Cytophagia</taxon>
        <taxon>Cytophagales</taxon>
        <taxon>Splendidivirgaceae</taxon>
        <taxon>Agaribacillus</taxon>
    </lineage>
</organism>
<dbReference type="PANTHER" id="PTHR32303">
    <property type="entry name" value="QUINOPROTEIN ALCOHOL DEHYDROGENASE (CYTOCHROME C)"/>
    <property type="match status" value="1"/>
</dbReference>
<dbReference type="PANTHER" id="PTHR32303:SF4">
    <property type="entry name" value="QUINOPROTEIN GLUCOSE DEHYDROGENASE"/>
    <property type="match status" value="1"/>
</dbReference>
<evidence type="ECO:0000313" key="12">
    <source>
        <dbReference type="Proteomes" id="UP001172083"/>
    </source>
</evidence>
<evidence type="ECO:0000256" key="6">
    <source>
        <dbReference type="ARBA" id="ARBA00023002"/>
    </source>
</evidence>
<keyword evidence="7 8" id="KW-0408">Iron</keyword>
<dbReference type="InterPro" id="IPR002372">
    <property type="entry name" value="PQQ_rpt_dom"/>
</dbReference>
<comment type="cofactor">
    <cofactor evidence="1">
        <name>pyrroloquinoline quinone</name>
        <dbReference type="ChEBI" id="CHEBI:58442"/>
    </cofactor>
</comment>
<keyword evidence="5" id="KW-0732">Signal</keyword>
<evidence type="ECO:0000256" key="7">
    <source>
        <dbReference type="ARBA" id="ARBA00023004"/>
    </source>
</evidence>
<comment type="similarity">
    <text evidence="2">Belongs to the bacterial PQQ dehydrogenase family.</text>
</comment>
<dbReference type="EMBL" id="JAUJEB010000006">
    <property type="protein sequence ID" value="MDN5215326.1"/>
    <property type="molecule type" value="Genomic_DNA"/>
</dbReference>
<name>A0ABT8LDM9_9BACT</name>
<proteinExistence type="inferred from homology"/>
<evidence type="ECO:0000256" key="8">
    <source>
        <dbReference type="PROSITE-ProRule" id="PRU00433"/>
    </source>
</evidence>
<dbReference type="Pfam" id="PF01011">
    <property type="entry name" value="PQQ"/>
    <property type="match status" value="2"/>
</dbReference>
<dbReference type="CDD" id="cd10280">
    <property type="entry name" value="PQQ_mGDH"/>
    <property type="match status" value="1"/>
</dbReference>
<keyword evidence="12" id="KW-1185">Reference proteome</keyword>
<evidence type="ECO:0000256" key="5">
    <source>
        <dbReference type="ARBA" id="ARBA00022729"/>
    </source>
</evidence>
<feature type="domain" description="Cytochrome c" evidence="10">
    <location>
        <begin position="483"/>
        <end position="561"/>
    </location>
</feature>
<accession>A0ABT8LDM9</accession>